<dbReference type="CDD" id="cd00565">
    <property type="entry name" value="Ubl_ThiS"/>
    <property type="match status" value="1"/>
</dbReference>
<evidence type="ECO:0000313" key="2">
    <source>
        <dbReference type="Proteomes" id="UP001324380"/>
    </source>
</evidence>
<name>A0ABZ0TFY5_9SPHI</name>
<dbReference type="Pfam" id="PF02597">
    <property type="entry name" value="ThiS"/>
    <property type="match status" value="1"/>
</dbReference>
<sequence>MEVTVNQQLYTIPDGCTVQTLLSDILGSPAKGMAVAINQTIVSKAHWQTVLLNNGDHIIIITATQGG</sequence>
<protein>
    <submittedName>
        <fullName evidence="1">Sulfur carrier protein ThiS</fullName>
    </submittedName>
</protein>
<gene>
    <name evidence="1" type="primary">thiS</name>
    <name evidence="1" type="ORF">SNE25_22505</name>
</gene>
<keyword evidence="2" id="KW-1185">Reference proteome</keyword>
<dbReference type="InterPro" id="IPR010035">
    <property type="entry name" value="Thi_S"/>
</dbReference>
<dbReference type="PANTHER" id="PTHR34472">
    <property type="entry name" value="SULFUR CARRIER PROTEIN THIS"/>
    <property type="match status" value="1"/>
</dbReference>
<dbReference type="SUPFAM" id="SSF54285">
    <property type="entry name" value="MoaD/ThiS"/>
    <property type="match status" value="1"/>
</dbReference>
<dbReference type="InterPro" id="IPR003749">
    <property type="entry name" value="ThiS/MoaD-like"/>
</dbReference>
<dbReference type="PANTHER" id="PTHR34472:SF1">
    <property type="entry name" value="SULFUR CARRIER PROTEIN THIS"/>
    <property type="match status" value="1"/>
</dbReference>
<dbReference type="Proteomes" id="UP001324380">
    <property type="component" value="Chromosome"/>
</dbReference>
<proteinExistence type="predicted"/>
<accession>A0ABZ0TFY5</accession>
<organism evidence="1 2">
    <name type="scientific">Mucilaginibacter sabulilitoris</name>
    <dbReference type="NCBI Taxonomy" id="1173583"/>
    <lineage>
        <taxon>Bacteria</taxon>
        <taxon>Pseudomonadati</taxon>
        <taxon>Bacteroidota</taxon>
        <taxon>Sphingobacteriia</taxon>
        <taxon>Sphingobacteriales</taxon>
        <taxon>Sphingobacteriaceae</taxon>
        <taxon>Mucilaginibacter</taxon>
    </lineage>
</organism>
<dbReference type="NCBIfam" id="TIGR01683">
    <property type="entry name" value="thiS"/>
    <property type="match status" value="1"/>
</dbReference>
<reference evidence="1 2" key="1">
    <citation type="submission" date="2023-11" db="EMBL/GenBank/DDBJ databases">
        <title>Analysis of the Genomes of Mucilaginibacter gossypii cycad 4 and M. sabulilitoris SNA2: microbes with the potential for plant growth promotion.</title>
        <authorList>
            <person name="Hirsch A.M."/>
            <person name="Humm E."/>
            <person name="Rubbi M."/>
            <person name="Del Vecchio G."/>
            <person name="Ha S.M."/>
            <person name="Pellegrini M."/>
            <person name="Gunsalus R.P."/>
        </authorList>
    </citation>
    <scope>NUCLEOTIDE SEQUENCE [LARGE SCALE GENOMIC DNA]</scope>
    <source>
        <strain evidence="1 2">SNA2</strain>
    </source>
</reference>
<evidence type="ECO:0000313" key="1">
    <source>
        <dbReference type="EMBL" id="WPU92096.1"/>
    </source>
</evidence>
<dbReference type="EMBL" id="CP139558">
    <property type="protein sequence ID" value="WPU92096.1"/>
    <property type="molecule type" value="Genomic_DNA"/>
</dbReference>
<dbReference type="InterPro" id="IPR012675">
    <property type="entry name" value="Beta-grasp_dom_sf"/>
</dbReference>
<dbReference type="RefSeq" id="WP_321561262.1">
    <property type="nucleotide sequence ID" value="NZ_CP139558.1"/>
</dbReference>
<dbReference type="InterPro" id="IPR016155">
    <property type="entry name" value="Mopterin_synth/thiamin_S_b"/>
</dbReference>
<dbReference type="Gene3D" id="3.10.20.30">
    <property type="match status" value="1"/>
</dbReference>